<evidence type="ECO:0000313" key="6">
    <source>
        <dbReference type="Proteomes" id="UP000053176"/>
    </source>
</evidence>
<reference evidence="5 6" key="1">
    <citation type="submission" date="2015-12" db="EMBL/GenBank/DDBJ databases">
        <title>Draft genome sequence of Mesorhizobium sp. UFLA 01-765, a multitolerant efficient symbiont and plant-growth promoting strain isolated from Zn-mining soil using Leucaena leucocephala as a trap plant.</title>
        <authorList>
            <person name="Rangel W.M."/>
            <person name="Thijs S."/>
            <person name="Longatti S.M."/>
            <person name="Moreira F.M."/>
            <person name="Weyens N."/>
            <person name="Vangronsveld J."/>
            <person name="Van Hamme J.D."/>
            <person name="Bottos E.M."/>
            <person name="Rineau F."/>
        </authorList>
    </citation>
    <scope>NUCLEOTIDE SEQUENCE [LARGE SCALE GENOMIC DNA]</scope>
    <source>
        <strain evidence="5 6">UFLA 01-765</strain>
    </source>
</reference>
<dbReference type="GO" id="GO:0046872">
    <property type="term" value="F:metal ion binding"/>
    <property type="evidence" value="ECO:0007669"/>
    <property type="project" value="UniProtKB-KW"/>
</dbReference>
<sequence>MAGLIFVAAIASVFWFHHRQAPSVGGPFALIDARSGRQVSDTDFRGQWLLIFFGYTHCPDVCPTTLSNIAEAMSQLGPSADRIVPLFITVDPERDTLPILVDYTAAFDPRIVGLSGSPAQIQAAANAYRIYYAKRVIGDDYFMDHTSTVHVVRPDGTHAST</sequence>
<keyword evidence="2 3" id="KW-0186">Copper</keyword>
<keyword evidence="3" id="KW-0479">Metal-binding</keyword>
<dbReference type="EMBL" id="LPWA01000052">
    <property type="protein sequence ID" value="KUM27950.1"/>
    <property type="molecule type" value="Genomic_DNA"/>
</dbReference>
<feature type="disulfide bond" description="Redox-active" evidence="4">
    <location>
        <begin position="58"/>
        <end position="62"/>
    </location>
</feature>
<evidence type="ECO:0000313" key="5">
    <source>
        <dbReference type="EMBL" id="KUM27950.1"/>
    </source>
</evidence>
<dbReference type="SUPFAM" id="SSF52833">
    <property type="entry name" value="Thioredoxin-like"/>
    <property type="match status" value="1"/>
</dbReference>
<name>A0A117N4N6_RHILI</name>
<feature type="binding site" evidence="3">
    <location>
        <position position="58"/>
    </location>
    <ligand>
        <name>Cu cation</name>
        <dbReference type="ChEBI" id="CHEBI:23378"/>
    </ligand>
</feature>
<evidence type="ECO:0000256" key="2">
    <source>
        <dbReference type="ARBA" id="ARBA00023008"/>
    </source>
</evidence>
<keyword evidence="4" id="KW-1015">Disulfide bond</keyword>
<dbReference type="InterPro" id="IPR036249">
    <property type="entry name" value="Thioredoxin-like_sf"/>
</dbReference>
<feature type="binding site" evidence="3">
    <location>
        <position position="62"/>
    </location>
    <ligand>
        <name>Cu cation</name>
        <dbReference type="ChEBI" id="CHEBI:23378"/>
    </ligand>
</feature>
<dbReference type="PANTHER" id="PTHR12151:SF25">
    <property type="entry name" value="LINALOOL DEHYDRATASE_ISOMERASE DOMAIN-CONTAINING PROTEIN"/>
    <property type="match status" value="1"/>
</dbReference>
<dbReference type="Proteomes" id="UP000053176">
    <property type="component" value="Unassembled WGS sequence"/>
</dbReference>
<dbReference type="FunFam" id="3.40.30.10:FF:000013">
    <property type="entry name" value="Blast:Protein SCO1 homolog, mitochondrial"/>
    <property type="match status" value="1"/>
</dbReference>
<organism evidence="5 6">
    <name type="scientific">Rhizobium loti</name>
    <name type="common">Mesorhizobium loti</name>
    <dbReference type="NCBI Taxonomy" id="381"/>
    <lineage>
        <taxon>Bacteria</taxon>
        <taxon>Pseudomonadati</taxon>
        <taxon>Pseudomonadota</taxon>
        <taxon>Alphaproteobacteria</taxon>
        <taxon>Hyphomicrobiales</taxon>
        <taxon>Phyllobacteriaceae</taxon>
        <taxon>Mesorhizobium</taxon>
    </lineage>
</organism>
<dbReference type="Pfam" id="PF02630">
    <property type="entry name" value="SCO1-SenC"/>
    <property type="match status" value="1"/>
</dbReference>
<dbReference type="AlphaFoldDB" id="A0A117N4N6"/>
<dbReference type="Gene3D" id="3.40.30.10">
    <property type="entry name" value="Glutaredoxin"/>
    <property type="match status" value="1"/>
</dbReference>
<feature type="binding site" evidence="3">
    <location>
        <position position="145"/>
    </location>
    <ligand>
        <name>Cu cation</name>
        <dbReference type="ChEBI" id="CHEBI:23378"/>
    </ligand>
</feature>
<evidence type="ECO:0000256" key="4">
    <source>
        <dbReference type="PIRSR" id="PIRSR603782-2"/>
    </source>
</evidence>
<protein>
    <recommendedName>
        <fullName evidence="7">SCO family protein</fullName>
    </recommendedName>
</protein>
<comment type="similarity">
    <text evidence="1">Belongs to the SCO1/2 family.</text>
</comment>
<dbReference type="CDD" id="cd02968">
    <property type="entry name" value="SCO"/>
    <property type="match status" value="1"/>
</dbReference>
<feature type="non-terminal residue" evidence="5">
    <location>
        <position position="161"/>
    </location>
</feature>
<evidence type="ECO:0000256" key="1">
    <source>
        <dbReference type="ARBA" id="ARBA00010996"/>
    </source>
</evidence>
<dbReference type="PANTHER" id="PTHR12151">
    <property type="entry name" value="ELECTRON TRANSPORT PROTIN SCO1/SENC FAMILY MEMBER"/>
    <property type="match status" value="1"/>
</dbReference>
<dbReference type="InterPro" id="IPR003782">
    <property type="entry name" value="SCO1/SenC"/>
</dbReference>
<gene>
    <name evidence="5" type="ORF">AU467_35175</name>
</gene>
<evidence type="ECO:0008006" key="7">
    <source>
        <dbReference type="Google" id="ProtNLM"/>
    </source>
</evidence>
<comment type="caution">
    <text evidence="5">The sequence shown here is derived from an EMBL/GenBank/DDBJ whole genome shotgun (WGS) entry which is preliminary data.</text>
</comment>
<evidence type="ECO:0000256" key="3">
    <source>
        <dbReference type="PIRSR" id="PIRSR603782-1"/>
    </source>
</evidence>
<proteinExistence type="inferred from homology"/>
<accession>A0A117N4N6</accession>